<dbReference type="OrthoDB" id="3196385at2"/>
<dbReference type="Proteomes" id="UP000261285">
    <property type="component" value="Unassembled WGS sequence"/>
</dbReference>
<reference evidence="3 5" key="2">
    <citation type="submission" date="2018-08" db="EMBL/GenBank/DDBJ databases">
        <title>A genome reference for cultivated species of the human gut microbiota.</title>
        <authorList>
            <person name="Zou Y."/>
            <person name="Xue W."/>
            <person name="Luo G."/>
        </authorList>
    </citation>
    <scope>NUCLEOTIDE SEQUENCE [LARGE SCALE GENOMIC DNA]</scope>
    <source>
        <strain evidence="3 5">OM02-16</strain>
    </source>
</reference>
<organism evidence="2 4">
    <name type="scientific">Dorea longicatena</name>
    <dbReference type="NCBI Taxonomy" id="88431"/>
    <lineage>
        <taxon>Bacteria</taxon>
        <taxon>Bacillati</taxon>
        <taxon>Bacillota</taxon>
        <taxon>Clostridia</taxon>
        <taxon>Lachnospirales</taxon>
        <taxon>Lachnospiraceae</taxon>
        <taxon>Dorea</taxon>
    </lineage>
</organism>
<evidence type="ECO:0000313" key="2">
    <source>
        <dbReference type="EMBL" id="CUQ06622.1"/>
    </source>
</evidence>
<protein>
    <submittedName>
        <fullName evidence="2">Uncharacterized protein</fullName>
    </submittedName>
</protein>
<dbReference type="EMBL" id="CZAY01000023">
    <property type="protein sequence ID" value="CUQ06622.1"/>
    <property type="molecule type" value="Genomic_DNA"/>
</dbReference>
<gene>
    <name evidence="3" type="ORF">DXB16_04705</name>
    <name evidence="2" type="ORF">ERS852526_02720</name>
</gene>
<keyword evidence="1" id="KW-0175">Coiled coil</keyword>
<dbReference type="AlphaFoldDB" id="A0A174TA29"/>
<dbReference type="Proteomes" id="UP000095485">
    <property type="component" value="Unassembled WGS sequence"/>
</dbReference>
<dbReference type="GeneID" id="96229995"/>
<dbReference type="RefSeq" id="WP_055284338.1">
    <property type="nucleotide sequence ID" value="NZ_CABMEZ010000003.1"/>
</dbReference>
<accession>A0A174TA29</accession>
<evidence type="ECO:0000313" key="5">
    <source>
        <dbReference type="Proteomes" id="UP000261285"/>
    </source>
</evidence>
<evidence type="ECO:0000313" key="3">
    <source>
        <dbReference type="EMBL" id="RGO33888.1"/>
    </source>
</evidence>
<name>A0A174TA29_9FIRM</name>
<evidence type="ECO:0000313" key="4">
    <source>
        <dbReference type="Proteomes" id="UP000095485"/>
    </source>
</evidence>
<sequence length="319" mass="37346">MDKKKMIGDIVTSITDKELKKDYFYNAVPLAVILGKDAKEGTLWAAFASYAPGCKMIEVAAICDNTILGSGKKGILFSTEGIYGSMFNKNRKQGPIAMPIKYEELDSARPSPRDKSEVELVFKGGRVEKIYVYTYTGFVITALNRILEELKREKEREKEEKIRKIQQEKQLDTETIYETTKNPPNGIRTSFYGIRFVIDFMEEKECGHRKYKLMEVIEDEDDQVSSVLVGWDDREENPVYTTTYFSYTPREGFIDVYRLRDELKMLKLEFAFHYPEQQEAWKTLENDEFMWAIGENYQYVRMEENVEYPIIEVIHSREE</sequence>
<dbReference type="EMBL" id="QSVN01000003">
    <property type="protein sequence ID" value="RGO33888.1"/>
    <property type="molecule type" value="Genomic_DNA"/>
</dbReference>
<evidence type="ECO:0000256" key="1">
    <source>
        <dbReference type="SAM" id="Coils"/>
    </source>
</evidence>
<feature type="coiled-coil region" evidence="1">
    <location>
        <begin position="140"/>
        <end position="171"/>
    </location>
</feature>
<proteinExistence type="predicted"/>
<reference evidence="2 4" key="1">
    <citation type="submission" date="2015-09" db="EMBL/GenBank/DDBJ databases">
        <authorList>
            <consortium name="Pathogen Informatics"/>
        </authorList>
    </citation>
    <scope>NUCLEOTIDE SEQUENCE [LARGE SCALE GENOMIC DNA]</scope>
    <source>
        <strain evidence="2 4">2789STDY5834914</strain>
    </source>
</reference>